<evidence type="ECO:0000256" key="11">
    <source>
        <dbReference type="ARBA" id="ARBA00023242"/>
    </source>
</evidence>
<dbReference type="PANTHER" id="PTHR45888">
    <property type="entry name" value="HL01030P-RELATED"/>
    <property type="match status" value="1"/>
</dbReference>
<comment type="subcellular location">
    <subcellularLocation>
        <location evidence="1">Nucleus</location>
    </subcellularLocation>
</comment>
<dbReference type="PANTHER" id="PTHR45888:SF4">
    <property type="entry name" value="PHD FINGER PROTEIN 10"/>
    <property type="match status" value="1"/>
</dbReference>
<evidence type="ECO:0000256" key="5">
    <source>
        <dbReference type="ARBA" id="ARBA00022737"/>
    </source>
</evidence>
<proteinExistence type="inferred from homology"/>
<dbReference type="PhylomeDB" id="A7SKM5"/>
<dbReference type="PROSITE" id="PS50016">
    <property type="entry name" value="ZF_PHD_2"/>
    <property type="match status" value="1"/>
</dbReference>
<dbReference type="OMA" id="HCENSGH"/>
<evidence type="ECO:0000256" key="1">
    <source>
        <dbReference type="ARBA" id="ARBA00004123"/>
    </source>
</evidence>
<dbReference type="eggNOG" id="KOG1512">
    <property type="taxonomic scope" value="Eukaryota"/>
</dbReference>
<evidence type="ECO:0000256" key="13">
    <source>
        <dbReference type="SAM" id="MobiDB-lite"/>
    </source>
</evidence>
<dbReference type="InterPro" id="IPR001965">
    <property type="entry name" value="Znf_PHD"/>
</dbReference>
<dbReference type="InterPro" id="IPR013083">
    <property type="entry name" value="Znf_RING/FYVE/PHD"/>
</dbReference>
<evidence type="ECO:0000256" key="8">
    <source>
        <dbReference type="ARBA" id="ARBA00022902"/>
    </source>
</evidence>
<keyword evidence="10" id="KW-0804">Transcription</keyword>
<keyword evidence="9" id="KW-0805">Transcription regulation</keyword>
<feature type="region of interest" description="Disordered" evidence="13">
    <location>
        <begin position="218"/>
        <end position="244"/>
    </location>
</feature>
<dbReference type="SMART" id="SM00249">
    <property type="entry name" value="PHD"/>
    <property type="match status" value="1"/>
</dbReference>
<dbReference type="GO" id="GO:0006357">
    <property type="term" value="P:regulation of transcription by RNA polymerase II"/>
    <property type="evidence" value="ECO:0000318"/>
    <property type="project" value="GO_Central"/>
</dbReference>
<dbReference type="GO" id="GO:0003712">
    <property type="term" value="F:transcription coregulator activity"/>
    <property type="evidence" value="ECO:0000318"/>
    <property type="project" value="GO_Central"/>
</dbReference>
<dbReference type="GO" id="GO:0008270">
    <property type="term" value="F:zinc ion binding"/>
    <property type="evidence" value="ECO:0007669"/>
    <property type="project" value="UniProtKB-KW"/>
</dbReference>
<keyword evidence="16" id="KW-1185">Reference proteome</keyword>
<dbReference type="GO" id="GO:0005634">
    <property type="term" value="C:nucleus"/>
    <property type="evidence" value="ECO:0000318"/>
    <property type="project" value="GO_Central"/>
</dbReference>
<dbReference type="CDD" id="cd15528">
    <property type="entry name" value="PHD1_PHF10"/>
    <property type="match status" value="1"/>
</dbReference>
<evidence type="ECO:0000313" key="16">
    <source>
        <dbReference type="Proteomes" id="UP000001593"/>
    </source>
</evidence>
<feature type="domain" description="PHD-type" evidence="14">
    <location>
        <begin position="250"/>
        <end position="309"/>
    </location>
</feature>
<evidence type="ECO:0000256" key="3">
    <source>
        <dbReference type="ARBA" id="ARBA00016995"/>
    </source>
</evidence>
<dbReference type="Proteomes" id="UP000001593">
    <property type="component" value="Unassembled WGS sequence"/>
</dbReference>
<dbReference type="Gene3D" id="3.30.40.10">
    <property type="entry name" value="Zinc/RING finger domain, C3HC4 (zinc finger)"/>
    <property type="match status" value="1"/>
</dbReference>
<keyword evidence="11" id="KW-0539">Nucleus</keyword>
<dbReference type="GO" id="GO:0071564">
    <property type="term" value="C:npBAF complex"/>
    <property type="evidence" value="ECO:0007669"/>
    <property type="project" value="InterPro"/>
</dbReference>
<dbReference type="AlphaFoldDB" id="A7SKM5"/>
<evidence type="ECO:0000256" key="4">
    <source>
        <dbReference type="ARBA" id="ARBA00022723"/>
    </source>
</evidence>
<evidence type="ECO:0000259" key="14">
    <source>
        <dbReference type="PROSITE" id="PS50016"/>
    </source>
</evidence>
<evidence type="ECO:0000256" key="2">
    <source>
        <dbReference type="ARBA" id="ARBA00006097"/>
    </source>
</evidence>
<feature type="non-terminal residue" evidence="15">
    <location>
        <position position="1"/>
    </location>
</feature>
<comment type="similarity">
    <text evidence="2">Belongs to the SAYP family.</text>
</comment>
<keyword evidence="8" id="KW-0524">Neurogenesis</keyword>
<dbReference type="EMBL" id="DS469689">
    <property type="protein sequence ID" value="EDO35750.1"/>
    <property type="molecule type" value="Genomic_DNA"/>
</dbReference>
<dbReference type="STRING" id="45351.A7SKM5"/>
<evidence type="ECO:0000313" key="15">
    <source>
        <dbReference type="EMBL" id="EDO35750.1"/>
    </source>
</evidence>
<dbReference type="GO" id="GO:0007399">
    <property type="term" value="P:nervous system development"/>
    <property type="evidence" value="ECO:0007669"/>
    <property type="project" value="UniProtKB-KW"/>
</dbReference>
<sequence length="318" mass="37164">DKLHEYKWPADGDGQYYYLTSQIAHFLGIESLQEKHPKIEFHVLQEDEKSFLLENGFLDSAQKDQEIWSICSEDATQLVLDHYPDKYQDFIQISHKREKYKLLKKSEEEKVRPQESRKIPNSMRRALKNAVDFNSQLALQRKEERQSYFDMQTQIIHVPCNRSAKLPQHLTQPSMYPVSLLPGQYQEHYKRYLPSELRQLPLGTALDRVLERMTMNFPQRAETDSSEQDGRLEPPAKKKTPAFKPPFRPDALCGICLMGSESNKKGLPEEMIHCSHCENSGHPSCLDMNQHLVKVIETYPWQCMECKTCTLCRDPFDE</sequence>
<reference evidence="15 16" key="1">
    <citation type="journal article" date="2007" name="Science">
        <title>Sea anemone genome reveals ancestral eumetazoan gene repertoire and genomic organization.</title>
        <authorList>
            <person name="Putnam N.H."/>
            <person name="Srivastava M."/>
            <person name="Hellsten U."/>
            <person name="Dirks B."/>
            <person name="Chapman J."/>
            <person name="Salamov A."/>
            <person name="Terry A."/>
            <person name="Shapiro H."/>
            <person name="Lindquist E."/>
            <person name="Kapitonov V.V."/>
            <person name="Jurka J."/>
            <person name="Genikhovich G."/>
            <person name="Grigoriev I.V."/>
            <person name="Lucas S.M."/>
            <person name="Steele R.E."/>
            <person name="Finnerty J.R."/>
            <person name="Technau U."/>
            <person name="Martindale M.Q."/>
            <person name="Rokhsar D.S."/>
        </authorList>
    </citation>
    <scope>NUCLEOTIDE SEQUENCE [LARGE SCALE GENOMIC DNA]</scope>
    <source>
        <strain evidence="16">CH2 X CH6</strain>
    </source>
</reference>
<dbReference type="InParanoid" id="A7SKM5"/>
<dbReference type="Pfam" id="PF00628">
    <property type="entry name" value="PHD"/>
    <property type="match status" value="1"/>
</dbReference>
<dbReference type="HOGENOM" id="CLU_028634_2_0_1"/>
<dbReference type="GO" id="GO:0000785">
    <property type="term" value="C:chromatin"/>
    <property type="evidence" value="ECO:0000318"/>
    <property type="project" value="GO_Central"/>
</dbReference>
<keyword evidence="6 12" id="KW-0863">Zinc-finger</keyword>
<dbReference type="InterPro" id="IPR038045">
    <property type="entry name" value="PHF10_PHD_finger_1"/>
</dbReference>
<dbReference type="GO" id="GO:0003682">
    <property type="term" value="F:chromatin binding"/>
    <property type="evidence" value="ECO:0000318"/>
    <property type="project" value="GO_Central"/>
</dbReference>
<dbReference type="FunCoup" id="A7SKM5">
    <property type="interactions" value="165"/>
</dbReference>
<dbReference type="InterPro" id="IPR011011">
    <property type="entry name" value="Znf_FYVE_PHD"/>
</dbReference>
<dbReference type="SUPFAM" id="SSF57903">
    <property type="entry name" value="FYVE/PHD zinc finger"/>
    <property type="match status" value="1"/>
</dbReference>
<keyword evidence="4" id="KW-0479">Metal-binding</keyword>
<protein>
    <recommendedName>
        <fullName evidence="3">PHD finger protein 10</fullName>
    </recommendedName>
</protein>
<feature type="non-terminal residue" evidence="15">
    <location>
        <position position="318"/>
    </location>
</feature>
<dbReference type="GO" id="GO:0004402">
    <property type="term" value="F:histone acetyltransferase activity"/>
    <property type="evidence" value="ECO:0000318"/>
    <property type="project" value="GO_Central"/>
</dbReference>
<organism evidence="15 16">
    <name type="scientific">Nematostella vectensis</name>
    <name type="common">Starlet sea anemone</name>
    <dbReference type="NCBI Taxonomy" id="45351"/>
    <lineage>
        <taxon>Eukaryota</taxon>
        <taxon>Metazoa</taxon>
        <taxon>Cnidaria</taxon>
        <taxon>Anthozoa</taxon>
        <taxon>Hexacorallia</taxon>
        <taxon>Actiniaria</taxon>
        <taxon>Edwardsiidae</taxon>
        <taxon>Nematostella</taxon>
    </lineage>
</organism>
<accession>A7SKM5</accession>
<evidence type="ECO:0000256" key="10">
    <source>
        <dbReference type="ARBA" id="ARBA00023163"/>
    </source>
</evidence>
<dbReference type="InterPro" id="IPR019787">
    <property type="entry name" value="Znf_PHD-finger"/>
</dbReference>
<evidence type="ECO:0000256" key="9">
    <source>
        <dbReference type="ARBA" id="ARBA00023015"/>
    </source>
</evidence>
<keyword evidence="5" id="KW-0677">Repeat</keyword>
<evidence type="ECO:0000256" key="7">
    <source>
        <dbReference type="ARBA" id="ARBA00022833"/>
    </source>
</evidence>
<keyword evidence="7" id="KW-0862">Zinc</keyword>
<evidence type="ECO:0000256" key="6">
    <source>
        <dbReference type="ARBA" id="ARBA00022771"/>
    </source>
</evidence>
<name>A7SKM5_NEMVE</name>
<evidence type="ECO:0000256" key="12">
    <source>
        <dbReference type="PROSITE-ProRule" id="PRU00146"/>
    </source>
</evidence>
<gene>
    <name evidence="15" type="ORF">NEMVEDRAFT_v1g121841</name>
</gene>